<evidence type="ECO:0000313" key="2">
    <source>
        <dbReference type="Proteomes" id="UP001234989"/>
    </source>
</evidence>
<name>A0AAF0ZQE2_SOLVR</name>
<proteinExistence type="predicted"/>
<organism evidence="1 2">
    <name type="scientific">Solanum verrucosum</name>
    <dbReference type="NCBI Taxonomy" id="315347"/>
    <lineage>
        <taxon>Eukaryota</taxon>
        <taxon>Viridiplantae</taxon>
        <taxon>Streptophyta</taxon>
        <taxon>Embryophyta</taxon>
        <taxon>Tracheophyta</taxon>
        <taxon>Spermatophyta</taxon>
        <taxon>Magnoliopsida</taxon>
        <taxon>eudicotyledons</taxon>
        <taxon>Gunneridae</taxon>
        <taxon>Pentapetalae</taxon>
        <taxon>asterids</taxon>
        <taxon>lamiids</taxon>
        <taxon>Solanales</taxon>
        <taxon>Solanaceae</taxon>
        <taxon>Solanoideae</taxon>
        <taxon>Solaneae</taxon>
        <taxon>Solanum</taxon>
    </lineage>
</organism>
<dbReference type="Proteomes" id="UP001234989">
    <property type="component" value="Chromosome 9"/>
</dbReference>
<reference evidence="1" key="1">
    <citation type="submission" date="2023-08" db="EMBL/GenBank/DDBJ databases">
        <title>A de novo genome assembly of Solanum verrucosum Schlechtendal, a Mexican diploid species geographically isolated from the other diploid A-genome species in potato relatives.</title>
        <authorList>
            <person name="Hosaka K."/>
        </authorList>
    </citation>
    <scope>NUCLEOTIDE SEQUENCE</scope>
    <source>
        <tissue evidence="1">Young leaves</tissue>
    </source>
</reference>
<keyword evidence="2" id="KW-1185">Reference proteome</keyword>
<protein>
    <submittedName>
        <fullName evidence="1">Uncharacterized protein</fullName>
    </submittedName>
</protein>
<accession>A0AAF0ZQE2</accession>
<evidence type="ECO:0000313" key="1">
    <source>
        <dbReference type="EMBL" id="WMV45229.1"/>
    </source>
</evidence>
<gene>
    <name evidence="1" type="ORF">MTR67_038614</name>
</gene>
<dbReference type="AlphaFoldDB" id="A0AAF0ZQE2"/>
<sequence length="217" mass="24496">MVLTMVREGGRDLALAMKVSPPFFLVTASTSTAITTDRGDDHDHGRCSWSCLKKMSKRPQVARLLPQGPREGPRLVVFTTARGSPRGDSLCHIEDEKKELVRDVHRLARLGVQSVDSTKGGFMVHHSSELSLVVDVKSKQHLDPILMELKESILNKFVEVFSKGGDWVLSYQRSLCVLDVDGLREQILEEAHVSRYSIYPGATKLYRDLREVYWYLA</sequence>
<dbReference type="EMBL" id="CP133620">
    <property type="protein sequence ID" value="WMV45229.1"/>
    <property type="molecule type" value="Genomic_DNA"/>
</dbReference>